<gene>
    <name evidence="1" type="ORF">BDY19DRAFT_993317</name>
</gene>
<dbReference type="Proteomes" id="UP001055072">
    <property type="component" value="Unassembled WGS sequence"/>
</dbReference>
<protein>
    <submittedName>
        <fullName evidence="1">Uncharacterized protein</fullName>
    </submittedName>
</protein>
<reference evidence="1" key="1">
    <citation type="journal article" date="2021" name="Environ. Microbiol.">
        <title>Gene family expansions and transcriptome signatures uncover fungal adaptations to wood decay.</title>
        <authorList>
            <person name="Hage H."/>
            <person name="Miyauchi S."/>
            <person name="Viragh M."/>
            <person name="Drula E."/>
            <person name="Min B."/>
            <person name="Chaduli D."/>
            <person name="Navarro D."/>
            <person name="Favel A."/>
            <person name="Norest M."/>
            <person name="Lesage-Meessen L."/>
            <person name="Balint B."/>
            <person name="Merenyi Z."/>
            <person name="de Eugenio L."/>
            <person name="Morin E."/>
            <person name="Martinez A.T."/>
            <person name="Baldrian P."/>
            <person name="Stursova M."/>
            <person name="Martinez M.J."/>
            <person name="Novotny C."/>
            <person name="Magnuson J.K."/>
            <person name="Spatafora J.W."/>
            <person name="Maurice S."/>
            <person name="Pangilinan J."/>
            <person name="Andreopoulos W."/>
            <person name="LaButti K."/>
            <person name="Hundley H."/>
            <person name="Na H."/>
            <person name="Kuo A."/>
            <person name="Barry K."/>
            <person name="Lipzen A."/>
            <person name="Henrissat B."/>
            <person name="Riley R."/>
            <person name="Ahrendt S."/>
            <person name="Nagy L.G."/>
            <person name="Grigoriev I.V."/>
            <person name="Martin F."/>
            <person name="Rosso M.N."/>
        </authorList>
    </citation>
    <scope>NUCLEOTIDE SEQUENCE</scope>
    <source>
        <strain evidence="1">CBS 384.51</strain>
    </source>
</reference>
<keyword evidence="2" id="KW-1185">Reference proteome</keyword>
<proteinExistence type="predicted"/>
<evidence type="ECO:0000313" key="2">
    <source>
        <dbReference type="Proteomes" id="UP001055072"/>
    </source>
</evidence>
<evidence type="ECO:0000313" key="1">
    <source>
        <dbReference type="EMBL" id="KAI0089084.1"/>
    </source>
</evidence>
<accession>A0ACB8U4K5</accession>
<organism evidence="1 2">
    <name type="scientific">Irpex rosettiformis</name>
    <dbReference type="NCBI Taxonomy" id="378272"/>
    <lineage>
        <taxon>Eukaryota</taxon>
        <taxon>Fungi</taxon>
        <taxon>Dikarya</taxon>
        <taxon>Basidiomycota</taxon>
        <taxon>Agaricomycotina</taxon>
        <taxon>Agaricomycetes</taxon>
        <taxon>Polyporales</taxon>
        <taxon>Irpicaceae</taxon>
        <taxon>Irpex</taxon>
    </lineage>
</organism>
<comment type="caution">
    <text evidence="1">The sequence shown here is derived from an EMBL/GenBank/DDBJ whole genome shotgun (WGS) entry which is preliminary data.</text>
</comment>
<sequence length="490" mass="53976">MLVFRSSDDESVFEEFVETLAPHHPPLGFREVSLQETGDAAFTQGFVECCKDLASRQVFGQAFTTVLALSASCQSECGIRGLWYLLPLLASGLVEIRLQFGSNIPFPLLLSFFNMLVAQLEGQTRFARVRLLDLTLNLHSFESGQRLTLSSVILRACSAARFTTFLAIPVDLLSVDWSTLFHTLSCLTELQELSFHPGKLPIASPVAGRTTRTHDKLENLTKLAICASLATCVDVIEALHCPISTLWIECNSICTAADVSTTIRRIESACLLSQERSQQALSPLSPTLNITPAAMNSPFRVISLPAVQWISSLTHLDVRLTGGNPGSAILEAFYPLCSIKVFAISCPFPLTYDEHTITDLLSCWKDVEFLSLNPRPSRGLGLGILPSATVLKDVARCGPHLREFRSCLDGFDLARGPELGYVQTWESLRVLDLGYSIGPMDNNSLDKALDYVARLFPRLDSVSAVAHDSDYEKWPTALAQAFRQRRLFSG</sequence>
<name>A0ACB8U4K5_9APHY</name>
<dbReference type="EMBL" id="MU274911">
    <property type="protein sequence ID" value="KAI0089084.1"/>
    <property type="molecule type" value="Genomic_DNA"/>
</dbReference>